<feature type="domain" description="Lon proteolytic" evidence="3">
    <location>
        <begin position="549"/>
        <end position="744"/>
    </location>
</feature>
<dbReference type="Pfam" id="PF20437">
    <property type="entry name" value="LonC_helical"/>
    <property type="match status" value="1"/>
</dbReference>
<dbReference type="GO" id="GO:0004252">
    <property type="term" value="F:serine-type endopeptidase activity"/>
    <property type="evidence" value="ECO:0007669"/>
    <property type="project" value="UniProtKB-UniRule"/>
</dbReference>
<protein>
    <recommendedName>
        <fullName evidence="2">endopeptidase La</fullName>
        <ecNumber evidence="2">3.4.21.53</ecNumber>
    </recommendedName>
</protein>
<accession>A0A1G6I1D1</accession>
<evidence type="ECO:0000256" key="2">
    <source>
        <dbReference type="PROSITE-ProRule" id="PRU01122"/>
    </source>
</evidence>
<proteinExistence type="inferred from homology"/>
<dbReference type="PANTHER" id="PTHR10046">
    <property type="entry name" value="ATP DEPENDENT LON PROTEASE FAMILY MEMBER"/>
    <property type="match status" value="1"/>
</dbReference>
<evidence type="ECO:0000313" key="5">
    <source>
        <dbReference type="Proteomes" id="UP000199411"/>
    </source>
</evidence>
<dbReference type="InterPro" id="IPR020568">
    <property type="entry name" value="Ribosomal_Su5_D2-typ_SF"/>
</dbReference>
<dbReference type="InterPro" id="IPR027417">
    <property type="entry name" value="P-loop_NTPase"/>
</dbReference>
<organism evidence="4 5">
    <name type="scientific">Desulfurella multipotens</name>
    <dbReference type="NCBI Taxonomy" id="79269"/>
    <lineage>
        <taxon>Bacteria</taxon>
        <taxon>Pseudomonadati</taxon>
        <taxon>Campylobacterota</taxon>
        <taxon>Desulfurellia</taxon>
        <taxon>Desulfurellales</taxon>
        <taxon>Desulfurellaceae</taxon>
        <taxon>Desulfurella</taxon>
    </lineage>
</organism>
<reference evidence="5" key="1">
    <citation type="submission" date="2016-10" db="EMBL/GenBank/DDBJ databases">
        <authorList>
            <person name="Varghese N."/>
            <person name="Submissions S."/>
        </authorList>
    </citation>
    <scope>NUCLEOTIDE SEQUENCE [LARGE SCALE GENOMIC DNA]</scope>
    <source>
        <strain evidence="5">DSM 8415</strain>
    </source>
</reference>
<comment type="similarity">
    <text evidence="2">Belongs to the peptidase S16 family.</text>
</comment>
<evidence type="ECO:0000313" key="4">
    <source>
        <dbReference type="EMBL" id="SDC00274.1"/>
    </source>
</evidence>
<dbReference type="AlphaFoldDB" id="A0A1G6I1D1"/>
<comment type="catalytic activity">
    <reaction evidence="2">
        <text>Hydrolysis of proteins in presence of ATP.</text>
        <dbReference type="EC" id="3.4.21.53"/>
    </reaction>
</comment>
<dbReference type="InterPro" id="IPR046843">
    <property type="entry name" value="LonB_AAA-LID"/>
</dbReference>
<keyword evidence="2" id="KW-0378">Hydrolase</keyword>
<evidence type="ECO:0000259" key="3">
    <source>
        <dbReference type="PROSITE" id="PS51786"/>
    </source>
</evidence>
<dbReference type="InterPro" id="IPR014721">
    <property type="entry name" value="Ribsml_uS5_D2-typ_fold_subgr"/>
</dbReference>
<dbReference type="RefSeq" id="WP_092127509.1">
    <property type="nucleotide sequence ID" value="NZ_FMYU01000001.1"/>
</dbReference>
<dbReference type="SUPFAM" id="SSF54211">
    <property type="entry name" value="Ribosomal protein S5 domain 2-like"/>
    <property type="match status" value="1"/>
</dbReference>
<dbReference type="InterPro" id="IPR041699">
    <property type="entry name" value="AAA_32"/>
</dbReference>
<dbReference type="InterPro" id="IPR046844">
    <property type="entry name" value="Lon-like_helical"/>
</dbReference>
<dbReference type="PRINTS" id="PR00830">
    <property type="entry name" value="ENDOLAPTASE"/>
</dbReference>
<keyword evidence="1 2" id="KW-0645">Protease</keyword>
<dbReference type="PROSITE" id="PS51786">
    <property type="entry name" value="LON_PROTEOLYTIC"/>
    <property type="match status" value="1"/>
</dbReference>
<dbReference type="OrthoDB" id="9758568at2"/>
<sequence>MGFRIIEPKEIEFRIDIPNNIDEEKADYFVEQERLNRALKLLVDMQNPYYNLYISGDMGQIKEYIKDKIIELSNNKEFKIYDYAYVNNFKNPKMPKLLVLPKGKANILATRMNEFVEYLVSNIPAIFESKEYENRIQAINLEYNEKQNQIFEELESKASKLDFVIKPTPSGLVVNPVLEGKIITEKEFSMLDVNIKKEIEEKRKQLEVHINEFMFASRELEKERIQKIKKINDEMGLSIISTKLDKIKSEFEGIKCVEDYLNEVEHYTINNIVIFLPSKNEPFPFLSMPSKYIEYKVNVIVDNSNIDIPIYYEQNPTYSNLFGKIEKQAYFGMLVTNFTNIVGGQIVKNNGGFLILDALSALTNPFVWDSLKKTLKSRQLIIEDPFDKYGANVAESLKPEPIDLNIKVILIGDEFLYDLLYEYDEDMKNLFKLKTNFNHMIDAKTSTINQYLANIIKLCKQKNLKIPTKDGLLAVAKYAFRLAESSNKIWSRIDECIDIIEEANTLTTDNIEYKHIQQTIENKIFIKDLYREKIQEMIKEGTILLDLKGEKIGQVNGLSVLQIGDFSFGRPNRIVAKTYVGKGGVINIETESKLSGKIFDKSSFIIGGYIGSKYAYDKPLSLQATISFEQSYSYIEGDSATLAMVIALLSSIAKIPVKNNLAVTGSMSQDGLVQPIGGVNEKIEGFFDVLKISGNLSDAGVVIPYQNKKDLVLRDDVLEAMKQGIFKIYTVETIDDAIEIFMGKPAGKIIKNRYEKGTVHYMVDMAFRKTIKQLKDNNND</sequence>
<gene>
    <name evidence="4" type="ORF">SAMN05660835_00187</name>
</gene>
<keyword evidence="2" id="KW-0720">Serine protease</keyword>
<dbReference type="InterPro" id="IPR008269">
    <property type="entry name" value="Lon_proteolytic"/>
</dbReference>
<dbReference type="GO" id="GO:0005524">
    <property type="term" value="F:ATP binding"/>
    <property type="evidence" value="ECO:0007669"/>
    <property type="project" value="InterPro"/>
</dbReference>
<dbReference type="GO" id="GO:0006508">
    <property type="term" value="P:proteolysis"/>
    <property type="evidence" value="ECO:0007669"/>
    <property type="project" value="UniProtKB-KW"/>
</dbReference>
<dbReference type="EC" id="3.4.21.53" evidence="2"/>
<keyword evidence="5" id="KW-1185">Reference proteome</keyword>
<dbReference type="Gene3D" id="3.30.230.10">
    <property type="match status" value="1"/>
</dbReference>
<dbReference type="Proteomes" id="UP000199411">
    <property type="component" value="Unassembled WGS sequence"/>
</dbReference>
<dbReference type="Pfam" id="PF20436">
    <property type="entry name" value="LonB_AAA-LID"/>
    <property type="match status" value="1"/>
</dbReference>
<dbReference type="Pfam" id="PF05362">
    <property type="entry name" value="Lon_C"/>
    <property type="match status" value="1"/>
</dbReference>
<dbReference type="GO" id="GO:0030163">
    <property type="term" value="P:protein catabolic process"/>
    <property type="evidence" value="ECO:0007669"/>
    <property type="project" value="InterPro"/>
</dbReference>
<feature type="active site" evidence="2">
    <location>
        <position position="682"/>
    </location>
</feature>
<feature type="active site" evidence="2">
    <location>
        <position position="639"/>
    </location>
</feature>
<dbReference type="Pfam" id="PF13654">
    <property type="entry name" value="AAA_32"/>
    <property type="match status" value="1"/>
</dbReference>
<dbReference type="InterPro" id="IPR027065">
    <property type="entry name" value="Lon_Prtase"/>
</dbReference>
<evidence type="ECO:0000256" key="1">
    <source>
        <dbReference type="ARBA" id="ARBA00022670"/>
    </source>
</evidence>
<dbReference type="GO" id="GO:0004176">
    <property type="term" value="F:ATP-dependent peptidase activity"/>
    <property type="evidence" value="ECO:0007669"/>
    <property type="project" value="UniProtKB-UniRule"/>
</dbReference>
<dbReference type="EMBL" id="FMYU01000001">
    <property type="protein sequence ID" value="SDC00274.1"/>
    <property type="molecule type" value="Genomic_DNA"/>
</dbReference>
<dbReference type="Gene3D" id="1.10.8.60">
    <property type="match status" value="1"/>
</dbReference>
<dbReference type="Gene3D" id="3.40.50.300">
    <property type="entry name" value="P-loop containing nucleotide triphosphate hydrolases"/>
    <property type="match status" value="2"/>
</dbReference>
<name>A0A1G6I1D1_9BACT</name>